<dbReference type="Gene3D" id="1.10.3450.10">
    <property type="entry name" value="TTHA0068-like"/>
    <property type="match status" value="1"/>
</dbReference>
<dbReference type="InterPro" id="IPR005500">
    <property type="entry name" value="DUF309"/>
</dbReference>
<dbReference type="RefSeq" id="WP_393971865.1">
    <property type="nucleotide sequence ID" value="NZ_CP133772.1"/>
</dbReference>
<reference evidence="1 2" key="1">
    <citation type="submission" date="2023-09" db="EMBL/GenBank/DDBJ databases">
        <authorList>
            <person name="Golyshina O.V."/>
            <person name="Lunev E.A."/>
            <person name="Bargiela R."/>
            <person name="Gaines M.C."/>
            <person name="Daum B."/>
            <person name="Bale N.J."/>
            <person name="Koenen M."/>
            <person name="Sinninghe Damst J.S."/>
            <person name="Yakimov M."/>
            <person name="Golyshin P.N."/>
        </authorList>
    </citation>
    <scope>NUCLEOTIDE SEQUENCE [LARGE SCALE GENOMIC DNA]</scope>
    <source>
        <strain evidence="1 2">M1</strain>
    </source>
</reference>
<dbReference type="SUPFAM" id="SSF140663">
    <property type="entry name" value="TTHA0068-like"/>
    <property type="match status" value="1"/>
</dbReference>
<dbReference type="Proteomes" id="UP001451606">
    <property type="component" value="Chromosome"/>
</dbReference>
<organism evidence="1 2">
    <name type="scientific">Oxyplasma meridianum</name>
    <dbReference type="NCBI Taxonomy" id="3073602"/>
    <lineage>
        <taxon>Archaea</taxon>
        <taxon>Methanobacteriati</taxon>
        <taxon>Thermoplasmatota</taxon>
        <taxon>Thermoplasmata</taxon>
        <taxon>Thermoplasmatales</taxon>
        <taxon>Thermoplasmataceae</taxon>
        <taxon>Oxyplasma</taxon>
    </lineage>
</organism>
<proteinExistence type="predicted"/>
<dbReference type="EMBL" id="CP133772">
    <property type="protein sequence ID" value="WYX99906.1"/>
    <property type="molecule type" value="Genomic_DNA"/>
</dbReference>
<dbReference type="Pfam" id="PF03745">
    <property type="entry name" value="DUF309"/>
    <property type="match status" value="1"/>
</dbReference>
<evidence type="ECO:0000313" key="1">
    <source>
        <dbReference type="EMBL" id="WYX99906.1"/>
    </source>
</evidence>
<sequence>MRLIFHILYQGGEINIPKEIKNKFRKIIIRRNTSGFELDIHTDKLAESIESVKSLYDLQMISFPDSIERSFEIHGILNKDKIVELLKFSESLTLQERYWESHIILENLWKSSEGIRRSYFQGLILISASMVQYQMGNFSKSLEIYGRSCQLIRSSGINRDLLSKFPKNFSYPISLNYESMLPDE</sequence>
<dbReference type="AlphaFoldDB" id="A0AAX4NEI4"/>
<name>A0AAX4NEI4_9ARCH</name>
<protein>
    <submittedName>
        <fullName evidence="1">DUF309 domain-containing protein</fullName>
    </submittedName>
</protein>
<accession>A0AAX4NEI4</accession>
<evidence type="ECO:0000313" key="2">
    <source>
        <dbReference type="Proteomes" id="UP001451606"/>
    </source>
</evidence>
<dbReference type="KEGG" id="omr:OXIME_000452"/>
<keyword evidence="2" id="KW-1185">Reference proteome</keyword>
<gene>
    <name evidence="1" type="ORF">OXIME_000452</name>
</gene>
<dbReference type="GeneID" id="95967179"/>
<dbReference type="InterPro" id="IPR023203">
    <property type="entry name" value="TTHA0068_sf"/>
</dbReference>